<sequence>MNRKLHNTLFALTASGALLVMGLVAAVPTGPASAAGSLAANPISAELNAAGALATAFEAAAAESLDSDSTTRSTGTKRNRRQTLVMPYFSFVPRG</sequence>
<feature type="chain" id="PRO_5046451617" description="Secreted protein" evidence="1">
    <location>
        <begin position="35"/>
        <end position="95"/>
    </location>
</feature>
<protein>
    <recommendedName>
        <fullName evidence="4">Secreted protein</fullName>
    </recommendedName>
</protein>
<keyword evidence="3" id="KW-1185">Reference proteome</keyword>
<evidence type="ECO:0000313" key="3">
    <source>
        <dbReference type="Proteomes" id="UP000680116"/>
    </source>
</evidence>
<evidence type="ECO:0008006" key="4">
    <source>
        <dbReference type="Google" id="ProtNLM"/>
    </source>
</evidence>
<gene>
    <name evidence="2" type="ORF">LYB30171_01480</name>
</gene>
<keyword evidence="1" id="KW-0732">Signal</keyword>
<proteinExistence type="predicted"/>
<evidence type="ECO:0000256" key="1">
    <source>
        <dbReference type="SAM" id="SignalP"/>
    </source>
</evidence>
<dbReference type="EMBL" id="OU015430">
    <property type="protein sequence ID" value="CAG4973579.1"/>
    <property type="molecule type" value="Genomic_DNA"/>
</dbReference>
<organism evidence="2 3">
    <name type="scientific">Novilysobacter luteus</name>
    <dbReference type="NCBI Taxonomy" id="2822368"/>
    <lineage>
        <taxon>Bacteria</taxon>
        <taxon>Pseudomonadati</taxon>
        <taxon>Pseudomonadota</taxon>
        <taxon>Gammaproteobacteria</taxon>
        <taxon>Lysobacterales</taxon>
        <taxon>Lysobacteraceae</taxon>
        <taxon>Novilysobacter</taxon>
    </lineage>
</organism>
<dbReference type="RefSeq" id="WP_215218091.1">
    <property type="nucleotide sequence ID" value="NZ_OU015430.1"/>
</dbReference>
<accession>A0ABM8UFM3</accession>
<evidence type="ECO:0000313" key="2">
    <source>
        <dbReference type="EMBL" id="CAG4973579.1"/>
    </source>
</evidence>
<feature type="signal peptide" evidence="1">
    <location>
        <begin position="1"/>
        <end position="34"/>
    </location>
</feature>
<reference evidence="2 3" key="1">
    <citation type="submission" date="2021-04" db="EMBL/GenBank/DDBJ databases">
        <authorList>
            <person name="Rodrigo-Torres L."/>
            <person name="Arahal R. D."/>
            <person name="Lucena T."/>
        </authorList>
    </citation>
    <scope>NUCLEOTIDE SEQUENCE [LARGE SCALE GENOMIC DNA]</scope>
    <source>
        <strain evidence="2 3">CECT 30171</strain>
    </source>
</reference>
<name>A0ABM8UFM3_9GAMM</name>
<dbReference type="Proteomes" id="UP000680116">
    <property type="component" value="Chromosome"/>
</dbReference>